<sequence>MTGQIEIDQLHRCWKDNKNSNDDISLIIPSTISKRLENICWRRMYKSIRNLPSVDPLLINWHKEEDITWLYGPNYSFNQISNDEIDDDEYSSDESNLSLDDEPYSSLDDDLPSSLKILPKQTTPPKITSKKISKLLKLP</sequence>
<reference evidence="3" key="1">
    <citation type="submission" date="2016-05" db="EMBL/GenBank/DDBJ databases">
        <title>Comparative genomics of biotechnologically important yeasts.</title>
        <authorList>
            <consortium name="DOE Joint Genome Institute"/>
            <person name="Riley R."/>
            <person name="Haridas S."/>
            <person name="Wolfe K.H."/>
            <person name="Lopes M.R."/>
            <person name="Hittinger C.T."/>
            <person name="Goker M."/>
            <person name="Salamov A."/>
            <person name="Wisecaver J."/>
            <person name="Long T.M."/>
            <person name="Aerts A.L."/>
            <person name="Barry K."/>
            <person name="Choi C."/>
            <person name="Clum A."/>
            <person name="Coughlan A.Y."/>
            <person name="Deshpande S."/>
            <person name="Douglass A.P."/>
            <person name="Hanson S.J."/>
            <person name="Klenk H.-P."/>
            <person name="Labutti K."/>
            <person name="Lapidus A."/>
            <person name="Lindquist E."/>
            <person name="Lipzen A."/>
            <person name="Meier-Kolthoff J.P."/>
            <person name="Ohm R.A."/>
            <person name="Otillar R.P."/>
            <person name="Pangilinan J."/>
            <person name="Peng Y."/>
            <person name="Rokas A."/>
            <person name="Rosa C.A."/>
            <person name="Scheuner C."/>
            <person name="Sibirny A.A."/>
            <person name="Slot J.C."/>
            <person name="Stielow J.B."/>
            <person name="Sun H."/>
            <person name="Kurtzman C.P."/>
            <person name="Blackwell M."/>
            <person name="Grigoriev I.V."/>
            <person name="Jeffries T.W."/>
        </authorList>
    </citation>
    <scope>NUCLEOTIDE SEQUENCE [LARGE SCALE GENOMIC DNA]</scope>
    <source>
        <strain evidence="3">NRRL Y-1933</strain>
    </source>
</reference>
<dbReference type="RefSeq" id="XP_020076964.1">
    <property type="nucleotide sequence ID" value="XM_020221119.1"/>
</dbReference>
<evidence type="ECO:0008006" key="4">
    <source>
        <dbReference type="Google" id="ProtNLM"/>
    </source>
</evidence>
<gene>
    <name evidence="2" type="ORF">HYPBUDRAFT_152631</name>
</gene>
<dbReference type="AlphaFoldDB" id="A0A1E4RKU5"/>
<dbReference type="STRING" id="984485.A0A1E4RKU5"/>
<protein>
    <recommendedName>
        <fullName evidence="4">Nitrogen regulatory protein areA GATA-like domain-containing protein</fullName>
    </recommendedName>
</protein>
<evidence type="ECO:0000256" key="1">
    <source>
        <dbReference type="SAM" id="MobiDB-lite"/>
    </source>
</evidence>
<evidence type="ECO:0000313" key="2">
    <source>
        <dbReference type="EMBL" id="ODV67897.1"/>
    </source>
</evidence>
<dbReference type="OrthoDB" id="5563539at2759"/>
<organism evidence="2 3">
    <name type="scientific">Hyphopichia burtonii NRRL Y-1933</name>
    <dbReference type="NCBI Taxonomy" id="984485"/>
    <lineage>
        <taxon>Eukaryota</taxon>
        <taxon>Fungi</taxon>
        <taxon>Dikarya</taxon>
        <taxon>Ascomycota</taxon>
        <taxon>Saccharomycotina</taxon>
        <taxon>Pichiomycetes</taxon>
        <taxon>Debaryomycetaceae</taxon>
        <taxon>Hyphopichia</taxon>
    </lineage>
</organism>
<proteinExistence type="predicted"/>
<dbReference type="EMBL" id="KV454540">
    <property type="protein sequence ID" value="ODV67897.1"/>
    <property type="molecule type" value="Genomic_DNA"/>
</dbReference>
<dbReference type="GeneID" id="30995669"/>
<dbReference type="Proteomes" id="UP000095085">
    <property type="component" value="Unassembled WGS sequence"/>
</dbReference>
<keyword evidence="3" id="KW-1185">Reference proteome</keyword>
<feature type="compositionally biased region" description="Acidic residues" evidence="1">
    <location>
        <begin position="99"/>
        <end position="111"/>
    </location>
</feature>
<feature type="region of interest" description="Disordered" evidence="1">
    <location>
        <begin position="82"/>
        <end position="124"/>
    </location>
</feature>
<name>A0A1E4RKU5_9ASCO</name>
<evidence type="ECO:0000313" key="3">
    <source>
        <dbReference type="Proteomes" id="UP000095085"/>
    </source>
</evidence>
<feature type="non-terminal residue" evidence="2">
    <location>
        <position position="139"/>
    </location>
</feature>
<accession>A0A1E4RKU5</accession>
<feature type="compositionally biased region" description="Acidic residues" evidence="1">
    <location>
        <begin position="83"/>
        <end position="92"/>
    </location>
</feature>